<evidence type="ECO:0000256" key="13">
    <source>
        <dbReference type="ARBA" id="ARBA00023326"/>
    </source>
</evidence>
<evidence type="ECO:0000256" key="5">
    <source>
        <dbReference type="ARBA" id="ARBA00012744"/>
    </source>
</evidence>
<dbReference type="SMART" id="SM01217">
    <property type="entry name" value="Fn3_like"/>
    <property type="match status" value="1"/>
</dbReference>
<dbReference type="AlphaFoldDB" id="A0A9P5D3F1"/>
<keyword evidence="21" id="KW-1185">Reference proteome</keyword>
<dbReference type="EC" id="3.2.1.21" evidence="5"/>
<evidence type="ECO:0000256" key="10">
    <source>
        <dbReference type="ARBA" id="ARBA00023180"/>
    </source>
</evidence>
<dbReference type="InterPro" id="IPR001764">
    <property type="entry name" value="Glyco_hydro_3_N"/>
</dbReference>
<comment type="similarity">
    <text evidence="4">Belongs to the glycosyl hydrolase 3 family.</text>
</comment>
<dbReference type="InterPro" id="IPR036881">
    <property type="entry name" value="Glyco_hydro_3_C_sf"/>
</dbReference>
<evidence type="ECO:0000256" key="4">
    <source>
        <dbReference type="ARBA" id="ARBA00005336"/>
    </source>
</evidence>
<dbReference type="PANTHER" id="PTHR42715">
    <property type="entry name" value="BETA-GLUCOSIDASE"/>
    <property type="match status" value="1"/>
</dbReference>
<keyword evidence="10" id="KW-0325">Glycoprotein</keyword>
<evidence type="ECO:0000313" key="20">
    <source>
        <dbReference type="EMBL" id="KAF4124877.1"/>
    </source>
</evidence>
<accession>A0A9P5D3F1</accession>
<evidence type="ECO:0000256" key="15">
    <source>
        <dbReference type="ARBA" id="ARBA00078013"/>
    </source>
</evidence>
<reference evidence="20" key="1">
    <citation type="submission" date="2020-03" db="EMBL/GenBank/DDBJ databases">
        <title>Site-based positive gene gene selection in Geosmithia morbida across the United States reveals a broad range of putative effectors and factors for local host and environmental adapation.</title>
        <authorList>
            <person name="Onufrak A."/>
            <person name="Murdoch R.W."/>
            <person name="Gazis R."/>
            <person name="Huff M."/>
            <person name="Staton M."/>
            <person name="Klingeman W."/>
            <person name="Hadziabdic D."/>
        </authorList>
    </citation>
    <scope>NUCLEOTIDE SEQUENCE</scope>
    <source>
        <strain evidence="20">1262</strain>
    </source>
</reference>
<dbReference type="Gene3D" id="2.60.40.10">
    <property type="entry name" value="Immunoglobulins"/>
    <property type="match status" value="1"/>
</dbReference>
<keyword evidence="7 18" id="KW-0732">Signal</keyword>
<evidence type="ECO:0000256" key="18">
    <source>
        <dbReference type="SAM" id="SignalP"/>
    </source>
</evidence>
<keyword evidence="12" id="KW-0326">Glycosidase</keyword>
<feature type="domain" description="Fibronectin type III-like" evidence="19">
    <location>
        <begin position="694"/>
        <end position="760"/>
    </location>
</feature>
<dbReference type="Pfam" id="PF14310">
    <property type="entry name" value="Fn3-like"/>
    <property type="match status" value="1"/>
</dbReference>
<dbReference type="GeneID" id="55969944"/>
<comment type="catalytic activity">
    <reaction evidence="1">
        <text>Hydrolysis of terminal, non-reducing beta-D-glucosyl residues with release of beta-D-glucose.</text>
        <dbReference type="EC" id="3.2.1.21"/>
    </reaction>
</comment>
<feature type="signal peptide" evidence="18">
    <location>
        <begin position="1"/>
        <end position="28"/>
    </location>
</feature>
<dbReference type="FunFam" id="3.20.20.300:FF:000002">
    <property type="entry name" value="Probable beta-glucosidase"/>
    <property type="match status" value="1"/>
</dbReference>
<dbReference type="InterPro" id="IPR017853">
    <property type="entry name" value="GH"/>
</dbReference>
<dbReference type="InterPro" id="IPR002772">
    <property type="entry name" value="Glyco_hydro_3_C"/>
</dbReference>
<evidence type="ECO:0000256" key="2">
    <source>
        <dbReference type="ARBA" id="ARBA00004613"/>
    </source>
</evidence>
<evidence type="ECO:0000256" key="16">
    <source>
        <dbReference type="ARBA" id="ARBA00083231"/>
    </source>
</evidence>
<evidence type="ECO:0000256" key="17">
    <source>
        <dbReference type="ARBA" id="ARBA00083611"/>
    </source>
</evidence>
<dbReference type="GO" id="GO:0005576">
    <property type="term" value="C:extracellular region"/>
    <property type="evidence" value="ECO:0007669"/>
    <property type="project" value="UniProtKB-SubCell"/>
</dbReference>
<evidence type="ECO:0000256" key="1">
    <source>
        <dbReference type="ARBA" id="ARBA00000448"/>
    </source>
</evidence>
<evidence type="ECO:0000256" key="9">
    <source>
        <dbReference type="ARBA" id="ARBA00023001"/>
    </source>
</evidence>
<feature type="chain" id="PRO_5040515608" description="Beta-glucosidase cel3A" evidence="18">
    <location>
        <begin position="29"/>
        <end position="776"/>
    </location>
</feature>
<comment type="caution">
    <text evidence="20">The sequence shown here is derived from an EMBL/GenBank/DDBJ whole genome shotgun (WGS) entry which is preliminary data.</text>
</comment>
<keyword evidence="6" id="KW-0964">Secreted</keyword>
<dbReference type="Proteomes" id="UP000749293">
    <property type="component" value="Unassembled WGS sequence"/>
</dbReference>
<evidence type="ECO:0000256" key="11">
    <source>
        <dbReference type="ARBA" id="ARBA00023277"/>
    </source>
</evidence>
<dbReference type="InterPro" id="IPR036962">
    <property type="entry name" value="Glyco_hydro_3_N_sf"/>
</dbReference>
<keyword evidence="13" id="KW-0624">Polysaccharide degradation</keyword>
<keyword evidence="9" id="KW-0136">Cellulose degradation</keyword>
<proteinExistence type="inferred from homology"/>
<organism evidence="20 21">
    <name type="scientific">Geosmithia morbida</name>
    <dbReference type="NCBI Taxonomy" id="1094350"/>
    <lineage>
        <taxon>Eukaryota</taxon>
        <taxon>Fungi</taxon>
        <taxon>Dikarya</taxon>
        <taxon>Ascomycota</taxon>
        <taxon>Pezizomycotina</taxon>
        <taxon>Sordariomycetes</taxon>
        <taxon>Hypocreomycetidae</taxon>
        <taxon>Hypocreales</taxon>
        <taxon>Bionectriaceae</taxon>
        <taxon>Geosmithia</taxon>
    </lineage>
</organism>
<evidence type="ECO:0000256" key="3">
    <source>
        <dbReference type="ARBA" id="ARBA00004987"/>
    </source>
</evidence>
<dbReference type="RefSeq" id="XP_035323529.1">
    <property type="nucleotide sequence ID" value="XM_035465692.1"/>
</dbReference>
<dbReference type="Gene3D" id="3.20.20.300">
    <property type="entry name" value="Glycoside hydrolase, family 3, N-terminal domain"/>
    <property type="match status" value="1"/>
</dbReference>
<dbReference type="SUPFAM" id="SSF51445">
    <property type="entry name" value="(Trans)glycosidases"/>
    <property type="match status" value="1"/>
</dbReference>
<evidence type="ECO:0000256" key="12">
    <source>
        <dbReference type="ARBA" id="ARBA00023295"/>
    </source>
</evidence>
<comment type="subcellular location">
    <subcellularLocation>
        <location evidence="2">Secreted</location>
    </subcellularLocation>
</comment>
<evidence type="ECO:0000256" key="6">
    <source>
        <dbReference type="ARBA" id="ARBA00022525"/>
    </source>
</evidence>
<keyword evidence="11" id="KW-0119">Carbohydrate metabolism</keyword>
<dbReference type="GO" id="GO:0008422">
    <property type="term" value="F:beta-glucosidase activity"/>
    <property type="evidence" value="ECO:0007669"/>
    <property type="project" value="UniProtKB-EC"/>
</dbReference>
<dbReference type="GO" id="GO:0030245">
    <property type="term" value="P:cellulose catabolic process"/>
    <property type="evidence" value="ECO:0007669"/>
    <property type="project" value="UniProtKB-KW"/>
</dbReference>
<sequence length="776" mass="84195">MSPIASPNHVGGSTLLLLLLVFIGPAIAACASPLPVYENAIQPPKDRRTWNEAYARAKVLVDQMTLEEKINITRGFETDTTCAGMTGTVPRLQWPGMCLHDAGNGVRATDLVSSFPSGLHVGASWDKDLAYQRAWYMGREFKAKGVNVILGPNAGPLGRSPLGGRNWEGFSVDPYLSGKLNAQSVRGHQDAGVIATIKHFIGNEQETYRRPYFGVEAVSSNIDDRTLHEYYLWPFVESLRVGVASVMCSYQRVNGTYACDDDHTLNGILKGELGFQGFVMLDWNAIHQTSSANAGLDMVMPLGGSFGQNLTDYVSNGTITEERVTDMAKRILAAWYLVGQDRNNFPTPGIGMANLTLPHDKIDARDPKSRHSTLQGAIAGHVLVKNVNSTLPFKTAPVMISVYGYDAVPPPTKNIDKLFELGYTSSQEMGPAELGTEQHFDQAARGGTIITGGRAGANGPPYILDPLSAIQYKASETGAWVNWDVESGDPDVNGASDVCLVFINAIATEGWDRDGLHDDFSDGLILNVASKCANTVVVIHAAGARLVDQWIEHPNVTATIIAHLPGQDSGPALVKLLYGEAEFSGRLPYTVARNESDYGQVLEPCGRGPPNASDPQCDFDEGSYIDYRAFDAKGIQPRFEFGFGLSYTTFGYSGLGLSLKKLSAGSLDDEEAKWAAGAVVSATVTNKGPRSGYEVVQLYVSIPDSPPRQLRGFEKVWLKPGAKTTVHLTLNRLDLAVWDVSEQKWTVQEGEYEVFVGSSSRDLSLSKKFDIAGKQR</sequence>
<gene>
    <name evidence="20" type="ORF">GMORB2_3716</name>
</gene>
<dbReference type="InterPro" id="IPR050288">
    <property type="entry name" value="Cellulose_deg_GH3"/>
</dbReference>
<name>A0A9P5D3F1_9HYPO</name>
<dbReference type="InterPro" id="IPR013783">
    <property type="entry name" value="Ig-like_fold"/>
</dbReference>
<evidence type="ECO:0000256" key="8">
    <source>
        <dbReference type="ARBA" id="ARBA00022801"/>
    </source>
</evidence>
<comment type="pathway">
    <text evidence="3">Glycan metabolism; cellulose degradation.</text>
</comment>
<dbReference type="EMBL" id="JAANYQ010000003">
    <property type="protein sequence ID" value="KAF4124877.1"/>
    <property type="molecule type" value="Genomic_DNA"/>
</dbReference>
<dbReference type="OrthoDB" id="416222at2759"/>
<dbReference type="PRINTS" id="PR00133">
    <property type="entry name" value="GLHYDRLASE3"/>
</dbReference>
<keyword evidence="8" id="KW-0378">Hydrolase</keyword>
<dbReference type="Pfam" id="PF01915">
    <property type="entry name" value="Glyco_hydro_3_C"/>
    <property type="match status" value="1"/>
</dbReference>
<dbReference type="InterPro" id="IPR026891">
    <property type="entry name" value="Fn3-like"/>
</dbReference>
<dbReference type="SUPFAM" id="SSF52279">
    <property type="entry name" value="Beta-D-glucan exohydrolase, C-terminal domain"/>
    <property type="match status" value="1"/>
</dbReference>
<evidence type="ECO:0000313" key="21">
    <source>
        <dbReference type="Proteomes" id="UP000749293"/>
    </source>
</evidence>
<dbReference type="Gene3D" id="3.40.50.1700">
    <property type="entry name" value="Glycoside hydrolase family 3 C-terminal domain"/>
    <property type="match status" value="1"/>
</dbReference>
<evidence type="ECO:0000256" key="7">
    <source>
        <dbReference type="ARBA" id="ARBA00022729"/>
    </source>
</evidence>
<dbReference type="PANTHER" id="PTHR42715:SF5">
    <property type="entry name" value="BETA-GLUCOSIDASE M-RELATED"/>
    <property type="match status" value="1"/>
</dbReference>
<dbReference type="Pfam" id="PF00933">
    <property type="entry name" value="Glyco_hydro_3"/>
    <property type="match status" value="1"/>
</dbReference>
<evidence type="ECO:0000256" key="14">
    <source>
        <dbReference type="ARBA" id="ARBA00070030"/>
    </source>
</evidence>
<evidence type="ECO:0000259" key="19">
    <source>
        <dbReference type="SMART" id="SM01217"/>
    </source>
</evidence>
<protein>
    <recommendedName>
        <fullName evidence="14">Beta-glucosidase cel3A</fullName>
        <ecNumber evidence="5">3.2.1.21</ecNumber>
    </recommendedName>
    <alternativeName>
        <fullName evidence="15">Beta-D-glucoside glucohydrolase cel3A</fullName>
    </alternativeName>
    <alternativeName>
        <fullName evidence="17">Cellobiase cel3A</fullName>
    </alternativeName>
    <alternativeName>
        <fullName evidence="16">Gentiobiase cel3A</fullName>
    </alternativeName>
</protein>